<dbReference type="InterPro" id="IPR032710">
    <property type="entry name" value="NTF2-like_dom_sf"/>
</dbReference>
<dbReference type="InterPro" id="IPR048469">
    <property type="entry name" value="YchJ-like_M"/>
</dbReference>
<dbReference type="PANTHER" id="PTHR33747:SF1">
    <property type="entry name" value="ADENYLATE CYCLASE-ASSOCIATED CAP C-TERMINAL DOMAIN-CONTAINING PROTEIN"/>
    <property type="match status" value="1"/>
</dbReference>
<proteinExistence type="predicted"/>
<evidence type="ECO:0000313" key="2">
    <source>
        <dbReference type="EMBL" id="PPK94785.1"/>
    </source>
</evidence>
<evidence type="ECO:0000313" key="3">
    <source>
        <dbReference type="Proteomes" id="UP000239002"/>
    </source>
</evidence>
<reference evidence="2 3" key="1">
    <citation type="submission" date="2018-02" db="EMBL/GenBank/DDBJ databases">
        <title>Genomic Encyclopedia of Archaeal and Bacterial Type Strains, Phase II (KMG-II): from individual species to whole genera.</title>
        <authorList>
            <person name="Goeker M."/>
        </authorList>
    </citation>
    <scope>NUCLEOTIDE SEQUENCE [LARGE SCALE GENOMIC DNA]</scope>
    <source>
        <strain evidence="2 3">DSM 16809</strain>
    </source>
</reference>
<evidence type="ECO:0000259" key="1">
    <source>
        <dbReference type="Pfam" id="PF17775"/>
    </source>
</evidence>
<keyword evidence="3" id="KW-1185">Reference proteome</keyword>
<name>A0A2S6IKT3_9FLAO</name>
<sequence>MKCPCNPEKLYKDCCKKVHQDIFNATTARELMRSRYSAFVLGDIDYLSKSHHSSTRPSKRDDKETARWTKTVEWVKLDVINHTAGTVSDSTGTVYFKAFFIENGSVQIIEENSRFCKEKDHWVYLDAQG</sequence>
<dbReference type="PANTHER" id="PTHR33747">
    <property type="entry name" value="UPF0225 PROTEIN SCO1677"/>
    <property type="match status" value="1"/>
</dbReference>
<dbReference type="AlphaFoldDB" id="A0A2S6IKT3"/>
<dbReference type="RefSeq" id="WP_104515244.1">
    <property type="nucleotide sequence ID" value="NZ_MQVW01000024.1"/>
</dbReference>
<dbReference type="SUPFAM" id="SSF54427">
    <property type="entry name" value="NTF2-like"/>
    <property type="match status" value="1"/>
</dbReference>
<feature type="domain" description="YchJ-like middle NTF2-like" evidence="1">
    <location>
        <begin position="27"/>
        <end position="127"/>
    </location>
</feature>
<comment type="caution">
    <text evidence="2">The sequence shown here is derived from an EMBL/GenBank/DDBJ whole genome shotgun (WGS) entry which is preliminary data.</text>
</comment>
<dbReference type="Gene3D" id="3.10.450.50">
    <property type="match status" value="1"/>
</dbReference>
<protein>
    <submittedName>
        <fullName evidence="2">SEC-C motif-containing protein</fullName>
    </submittedName>
</protein>
<dbReference type="EMBL" id="PTJE01000003">
    <property type="protein sequence ID" value="PPK94785.1"/>
    <property type="molecule type" value="Genomic_DNA"/>
</dbReference>
<dbReference type="OrthoDB" id="21421at2"/>
<accession>A0A2S6IKT3</accession>
<gene>
    <name evidence="2" type="ORF">LY01_01537</name>
</gene>
<organism evidence="2 3">
    <name type="scientific">Nonlabens xylanidelens</name>
    <dbReference type="NCBI Taxonomy" id="191564"/>
    <lineage>
        <taxon>Bacteria</taxon>
        <taxon>Pseudomonadati</taxon>
        <taxon>Bacteroidota</taxon>
        <taxon>Flavobacteriia</taxon>
        <taxon>Flavobacteriales</taxon>
        <taxon>Flavobacteriaceae</taxon>
        <taxon>Nonlabens</taxon>
    </lineage>
</organism>
<dbReference type="Pfam" id="PF17775">
    <property type="entry name" value="YchJ_M-like"/>
    <property type="match status" value="1"/>
</dbReference>
<dbReference type="Proteomes" id="UP000239002">
    <property type="component" value="Unassembled WGS sequence"/>
</dbReference>